<reference evidence="1" key="1">
    <citation type="submission" date="2022-07" db="EMBL/GenBank/DDBJ databases">
        <title>Phylogenomic reconstructions and comparative analyses of Kickxellomycotina fungi.</title>
        <authorList>
            <person name="Reynolds N.K."/>
            <person name="Stajich J.E."/>
            <person name="Barry K."/>
            <person name="Grigoriev I.V."/>
            <person name="Crous P."/>
            <person name="Smith M.E."/>
        </authorList>
    </citation>
    <scope>NUCLEOTIDE SEQUENCE</scope>
    <source>
        <strain evidence="1">NRRL 5244</strain>
    </source>
</reference>
<dbReference type="EMBL" id="JANBPW010004502">
    <property type="protein sequence ID" value="KAJ1934777.1"/>
    <property type="molecule type" value="Genomic_DNA"/>
</dbReference>
<keyword evidence="2" id="KW-1185">Reference proteome</keyword>
<comment type="caution">
    <text evidence="1">The sequence shown here is derived from an EMBL/GenBank/DDBJ whole genome shotgun (WGS) entry which is preliminary data.</text>
</comment>
<protein>
    <submittedName>
        <fullName evidence="1">PAB1 binding protein</fullName>
    </submittedName>
</protein>
<accession>A0ACC1J285</accession>
<organism evidence="1 2">
    <name type="scientific">Linderina macrospora</name>
    <dbReference type="NCBI Taxonomy" id="4868"/>
    <lineage>
        <taxon>Eukaryota</taxon>
        <taxon>Fungi</taxon>
        <taxon>Fungi incertae sedis</taxon>
        <taxon>Zoopagomycota</taxon>
        <taxon>Kickxellomycotina</taxon>
        <taxon>Kickxellomycetes</taxon>
        <taxon>Kickxellales</taxon>
        <taxon>Kickxellaceae</taxon>
        <taxon>Linderina</taxon>
    </lineage>
</organism>
<evidence type="ECO:0000313" key="1">
    <source>
        <dbReference type="EMBL" id="KAJ1934777.1"/>
    </source>
</evidence>
<sequence length="143" mass="14808">MQPMYNPGPGQGSGGGYQNQRPFNSRSGGGVGGGGGGSGGRPHMSGPMHSGGPDGRYQPGPANAGNTIQQLYIPADKVGILIGRKGETINGIRRATNAEVEIQNADPGSRNRLIIITGREPCVRSAYTMIKDKVANSHPGGQW</sequence>
<name>A0ACC1J285_9FUNG</name>
<evidence type="ECO:0000313" key="2">
    <source>
        <dbReference type="Proteomes" id="UP001150603"/>
    </source>
</evidence>
<gene>
    <name evidence="1" type="primary">PBP2</name>
    <name evidence="1" type="ORF">FBU59_005589</name>
</gene>
<dbReference type="Proteomes" id="UP001150603">
    <property type="component" value="Unassembled WGS sequence"/>
</dbReference>
<proteinExistence type="predicted"/>